<gene>
    <name evidence="3" type="ORF">MKW98_020430</name>
</gene>
<dbReference type="EMBL" id="JAJJMB010017752">
    <property type="protein sequence ID" value="KAI3835314.1"/>
    <property type="molecule type" value="Genomic_DNA"/>
</dbReference>
<accession>A0AAD4RWK7</accession>
<proteinExistence type="inferred from homology"/>
<dbReference type="AlphaFoldDB" id="A0AAD4RWK7"/>
<sequence>MGPPSRRDYSKDLYEGCEGVFNDYLSCRVLPAIQEKNDDDFMLQEFVKRWANHKIMVTKIGRFFHTLDSYYIPRRYLPSLKEVGFGCFLEIVYGKMKVKVKDVVIALINQERQRNEIDGSLVKDVLQIFFEIGKENYSDYYVDDFETDFLTDTTEYYTREGFIGITAAECLKMEKEMGSCYFPSSIVDKLLKIVQGLEKEMTLSDEN</sequence>
<dbReference type="InterPro" id="IPR001373">
    <property type="entry name" value="Cullin_N"/>
</dbReference>
<dbReference type="InterPro" id="IPR016159">
    <property type="entry name" value="Cullin_repeat-like_dom_sf"/>
</dbReference>
<comment type="similarity">
    <text evidence="1">Belongs to the cullin family.</text>
</comment>
<evidence type="ECO:0000259" key="2">
    <source>
        <dbReference type="Pfam" id="PF00888"/>
    </source>
</evidence>
<dbReference type="GO" id="GO:0031625">
    <property type="term" value="F:ubiquitin protein ligase binding"/>
    <property type="evidence" value="ECO:0007669"/>
    <property type="project" value="InterPro"/>
</dbReference>
<comment type="caution">
    <text evidence="3">The sequence shown here is derived from an EMBL/GenBank/DDBJ whole genome shotgun (WGS) entry which is preliminary data.</text>
</comment>
<dbReference type="PANTHER" id="PTHR11932">
    <property type="entry name" value="CULLIN"/>
    <property type="match status" value="1"/>
</dbReference>
<reference evidence="3" key="1">
    <citation type="submission" date="2022-04" db="EMBL/GenBank/DDBJ databases">
        <title>A functionally conserved STORR gene fusion in Papaver species that diverged 16.8 million years ago.</title>
        <authorList>
            <person name="Catania T."/>
        </authorList>
    </citation>
    <scope>NUCLEOTIDE SEQUENCE</scope>
    <source>
        <strain evidence="3">S-188037</strain>
    </source>
</reference>
<evidence type="ECO:0000256" key="1">
    <source>
        <dbReference type="ARBA" id="ARBA00006019"/>
    </source>
</evidence>
<evidence type="ECO:0000313" key="3">
    <source>
        <dbReference type="EMBL" id="KAI3835314.1"/>
    </source>
</evidence>
<organism evidence="3 4">
    <name type="scientific">Papaver atlanticum</name>
    <dbReference type="NCBI Taxonomy" id="357466"/>
    <lineage>
        <taxon>Eukaryota</taxon>
        <taxon>Viridiplantae</taxon>
        <taxon>Streptophyta</taxon>
        <taxon>Embryophyta</taxon>
        <taxon>Tracheophyta</taxon>
        <taxon>Spermatophyta</taxon>
        <taxon>Magnoliopsida</taxon>
        <taxon>Ranunculales</taxon>
        <taxon>Papaveraceae</taxon>
        <taxon>Papaveroideae</taxon>
        <taxon>Papaver</taxon>
    </lineage>
</organism>
<keyword evidence="4" id="KW-1185">Reference proteome</keyword>
<evidence type="ECO:0000313" key="4">
    <source>
        <dbReference type="Proteomes" id="UP001202328"/>
    </source>
</evidence>
<dbReference type="Gene3D" id="1.20.1310.10">
    <property type="entry name" value="Cullin Repeats"/>
    <property type="match status" value="2"/>
</dbReference>
<dbReference type="InterPro" id="IPR045093">
    <property type="entry name" value="Cullin"/>
</dbReference>
<dbReference type="Pfam" id="PF00888">
    <property type="entry name" value="Cullin"/>
    <property type="match status" value="1"/>
</dbReference>
<dbReference type="SUPFAM" id="SSF74788">
    <property type="entry name" value="Cullin repeat-like"/>
    <property type="match status" value="1"/>
</dbReference>
<dbReference type="Proteomes" id="UP001202328">
    <property type="component" value="Unassembled WGS sequence"/>
</dbReference>
<feature type="domain" description="Cullin N-terminal" evidence="2">
    <location>
        <begin position="7"/>
        <end position="195"/>
    </location>
</feature>
<name>A0AAD4RWK7_9MAGN</name>
<dbReference type="GO" id="GO:0006511">
    <property type="term" value="P:ubiquitin-dependent protein catabolic process"/>
    <property type="evidence" value="ECO:0007669"/>
    <property type="project" value="InterPro"/>
</dbReference>
<protein>
    <recommendedName>
        <fullName evidence="2">Cullin N-terminal domain-containing protein</fullName>
    </recommendedName>
</protein>